<dbReference type="AlphaFoldDB" id="A0A383CG52"/>
<dbReference type="SMART" id="SM00028">
    <property type="entry name" value="TPR"/>
    <property type="match status" value="2"/>
</dbReference>
<dbReference type="InterPro" id="IPR019734">
    <property type="entry name" value="TPR_rpt"/>
</dbReference>
<sequence>MPIMNRADPSTDQQTLTLQQVLDLAMRHHTAGDFPKAEKIYQQILDADPNQIVALHLLGVVCHQIGDNVRAVDLISKALKISPNFA</sequence>
<accession>A0A383CG52</accession>
<reference evidence="1" key="1">
    <citation type="submission" date="2018-05" db="EMBL/GenBank/DDBJ databases">
        <authorList>
            <person name="Lanie J.A."/>
            <person name="Ng W.-L."/>
            <person name="Kazmierczak K.M."/>
            <person name="Andrzejewski T.M."/>
            <person name="Davidsen T.M."/>
            <person name="Wayne K.J."/>
            <person name="Tettelin H."/>
            <person name="Glass J.I."/>
            <person name="Rusch D."/>
            <person name="Podicherti R."/>
            <person name="Tsui H.-C.T."/>
            <person name="Winkler M.E."/>
        </authorList>
    </citation>
    <scope>NUCLEOTIDE SEQUENCE</scope>
</reference>
<protein>
    <submittedName>
        <fullName evidence="1">Uncharacterized protein</fullName>
    </submittedName>
</protein>
<organism evidence="1">
    <name type="scientific">marine metagenome</name>
    <dbReference type="NCBI Taxonomy" id="408172"/>
    <lineage>
        <taxon>unclassified sequences</taxon>
        <taxon>metagenomes</taxon>
        <taxon>ecological metagenomes</taxon>
    </lineage>
</organism>
<dbReference type="Gene3D" id="1.25.40.10">
    <property type="entry name" value="Tetratricopeptide repeat domain"/>
    <property type="match status" value="1"/>
</dbReference>
<dbReference type="Pfam" id="PF14559">
    <property type="entry name" value="TPR_19"/>
    <property type="match status" value="1"/>
</dbReference>
<name>A0A383CG52_9ZZZZ</name>
<gene>
    <name evidence="1" type="ORF">METZ01_LOCUS484210</name>
</gene>
<dbReference type="SUPFAM" id="SSF48452">
    <property type="entry name" value="TPR-like"/>
    <property type="match status" value="1"/>
</dbReference>
<feature type="non-terminal residue" evidence="1">
    <location>
        <position position="86"/>
    </location>
</feature>
<dbReference type="EMBL" id="UINC01208688">
    <property type="protein sequence ID" value="SVE31356.1"/>
    <property type="molecule type" value="Genomic_DNA"/>
</dbReference>
<dbReference type="PROSITE" id="PS50005">
    <property type="entry name" value="TPR"/>
    <property type="match status" value="2"/>
</dbReference>
<dbReference type="InterPro" id="IPR011990">
    <property type="entry name" value="TPR-like_helical_dom_sf"/>
</dbReference>
<evidence type="ECO:0000313" key="1">
    <source>
        <dbReference type="EMBL" id="SVE31356.1"/>
    </source>
</evidence>
<proteinExistence type="predicted"/>